<organism evidence="1 2">
    <name type="scientific">Cyclopterus lumpus</name>
    <name type="common">Lumpsucker</name>
    <dbReference type="NCBI Taxonomy" id="8103"/>
    <lineage>
        <taxon>Eukaryota</taxon>
        <taxon>Metazoa</taxon>
        <taxon>Chordata</taxon>
        <taxon>Craniata</taxon>
        <taxon>Vertebrata</taxon>
        <taxon>Euteleostomi</taxon>
        <taxon>Actinopterygii</taxon>
        <taxon>Neopterygii</taxon>
        <taxon>Teleostei</taxon>
        <taxon>Neoteleostei</taxon>
        <taxon>Acanthomorphata</taxon>
        <taxon>Eupercaria</taxon>
        <taxon>Perciformes</taxon>
        <taxon>Cottioidei</taxon>
        <taxon>Cottales</taxon>
        <taxon>Cyclopteridae</taxon>
        <taxon>Cyclopterus</taxon>
    </lineage>
</organism>
<name>A0A8C2ZCY0_CYCLU</name>
<proteinExistence type="predicted"/>
<dbReference type="Proteomes" id="UP000694565">
    <property type="component" value="Unplaced"/>
</dbReference>
<dbReference type="AlphaFoldDB" id="A0A8C2ZCY0"/>
<evidence type="ECO:0000313" key="2">
    <source>
        <dbReference type="Proteomes" id="UP000694565"/>
    </source>
</evidence>
<keyword evidence="2" id="KW-1185">Reference proteome</keyword>
<protein>
    <submittedName>
        <fullName evidence="1">Uncharacterized protein</fullName>
    </submittedName>
</protein>
<reference evidence="1" key="2">
    <citation type="submission" date="2025-09" db="UniProtKB">
        <authorList>
            <consortium name="Ensembl"/>
        </authorList>
    </citation>
    <scope>IDENTIFICATION</scope>
</reference>
<dbReference type="Ensembl" id="ENSCLMT00005026614.1">
    <property type="protein sequence ID" value="ENSCLMP00005025466.1"/>
    <property type="gene ID" value="ENSCLMG00005012515.1"/>
</dbReference>
<accession>A0A8C2ZCY0</accession>
<sequence length="132" mass="14686">MHTSISTFIVQIYLRFDLPLEVTERRLLRGRLWRSKVTRLLSLVFQYEDLAHYGLEGGVYGDPHHHHHHHHAARSLQAVHLAAAAAAAAGPYPPHQYGQSTHASGGVGATAVDAVKRDKDAIYGYYAEKSHL</sequence>
<reference evidence="1" key="1">
    <citation type="submission" date="2025-08" db="UniProtKB">
        <authorList>
            <consortium name="Ensembl"/>
        </authorList>
    </citation>
    <scope>IDENTIFICATION</scope>
</reference>
<evidence type="ECO:0000313" key="1">
    <source>
        <dbReference type="Ensembl" id="ENSCLMP00005025466.1"/>
    </source>
</evidence>